<accession>X0UWK0</accession>
<dbReference type="AlphaFoldDB" id="X0UWK0"/>
<gene>
    <name evidence="1" type="ORF">S01H1_36318</name>
</gene>
<proteinExistence type="predicted"/>
<organism evidence="1">
    <name type="scientific">marine sediment metagenome</name>
    <dbReference type="NCBI Taxonomy" id="412755"/>
    <lineage>
        <taxon>unclassified sequences</taxon>
        <taxon>metagenomes</taxon>
        <taxon>ecological metagenomes</taxon>
    </lineage>
</organism>
<dbReference type="EMBL" id="BARS01022749">
    <property type="protein sequence ID" value="GAG03552.1"/>
    <property type="molecule type" value="Genomic_DNA"/>
</dbReference>
<evidence type="ECO:0000313" key="1">
    <source>
        <dbReference type="EMBL" id="GAG03552.1"/>
    </source>
</evidence>
<reference evidence="1" key="1">
    <citation type="journal article" date="2014" name="Front. Microbiol.">
        <title>High frequency of phylogenetically diverse reductive dehalogenase-homologous genes in deep subseafloor sedimentary metagenomes.</title>
        <authorList>
            <person name="Kawai M."/>
            <person name="Futagami T."/>
            <person name="Toyoda A."/>
            <person name="Takaki Y."/>
            <person name="Nishi S."/>
            <person name="Hori S."/>
            <person name="Arai W."/>
            <person name="Tsubouchi T."/>
            <person name="Morono Y."/>
            <person name="Uchiyama I."/>
            <person name="Ito T."/>
            <person name="Fujiyama A."/>
            <person name="Inagaki F."/>
            <person name="Takami H."/>
        </authorList>
    </citation>
    <scope>NUCLEOTIDE SEQUENCE</scope>
    <source>
        <strain evidence="1">Expedition CK06-06</strain>
    </source>
</reference>
<protein>
    <submittedName>
        <fullName evidence="1">Uncharacterized protein</fullName>
    </submittedName>
</protein>
<sequence length="85" mass="9273">MAKELTLPMEGHGTKEPEIRDTLVKLKGDMHCATCGHPKENHGISEGESGFRWYCAAGATTEHLEAASITLRMVCDCDGFEPVPK</sequence>
<comment type="caution">
    <text evidence="1">The sequence shown here is derived from an EMBL/GenBank/DDBJ whole genome shotgun (WGS) entry which is preliminary data.</text>
</comment>
<name>X0UWK0_9ZZZZ</name>